<dbReference type="EMBL" id="AMFJ01000932">
    <property type="protein sequence ID" value="EKE26131.1"/>
    <property type="molecule type" value="Genomic_DNA"/>
</dbReference>
<dbReference type="Gene3D" id="3.40.50.2000">
    <property type="entry name" value="Glycogen Phosphorylase B"/>
    <property type="match status" value="2"/>
</dbReference>
<dbReference type="InterPro" id="IPR028098">
    <property type="entry name" value="Glyco_trans_4-like_N"/>
</dbReference>
<dbReference type="SUPFAM" id="SSF53756">
    <property type="entry name" value="UDP-Glycosyltransferase/glycogen phosphorylase"/>
    <property type="match status" value="1"/>
</dbReference>
<dbReference type="AlphaFoldDB" id="K2F4Z2"/>
<dbReference type="GO" id="GO:0016787">
    <property type="term" value="F:hydrolase activity"/>
    <property type="evidence" value="ECO:0007669"/>
    <property type="project" value="UniProtKB-KW"/>
</dbReference>
<dbReference type="Pfam" id="PF00534">
    <property type="entry name" value="Glycos_transf_1"/>
    <property type="match status" value="1"/>
</dbReference>
<dbReference type="InterPro" id="IPR050194">
    <property type="entry name" value="Glycosyltransferase_grp1"/>
</dbReference>
<dbReference type="PANTHER" id="PTHR45947">
    <property type="entry name" value="SULFOQUINOVOSYL TRANSFERASE SQD2"/>
    <property type="match status" value="1"/>
</dbReference>
<reference evidence="3" key="1">
    <citation type="journal article" date="2012" name="Science">
        <title>Fermentation, hydrogen, and sulfur metabolism in multiple uncultivated bacterial phyla.</title>
        <authorList>
            <person name="Wrighton K.C."/>
            <person name="Thomas B.C."/>
            <person name="Sharon I."/>
            <person name="Miller C.S."/>
            <person name="Castelle C.J."/>
            <person name="VerBerkmoes N.C."/>
            <person name="Wilkins M.J."/>
            <person name="Hettich R.L."/>
            <person name="Lipton M.S."/>
            <person name="Williams K.H."/>
            <person name="Long P.E."/>
            <person name="Banfield J.F."/>
        </authorList>
    </citation>
    <scope>NUCLEOTIDE SEQUENCE [LARGE SCALE GENOMIC DNA]</scope>
</reference>
<proteinExistence type="predicted"/>
<dbReference type="GO" id="GO:0016757">
    <property type="term" value="F:glycosyltransferase activity"/>
    <property type="evidence" value="ECO:0007669"/>
    <property type="project" value="InterPro"/>
</dbReference>
<dbReference type="Pfam" id="PF13439">
    <property type="entry name" value="Glyco_transf_4"/>
    <property type="match status" value="1"/>
</dbReference>
<name>K2F4Z2_9BACT</name>
<evidence type="ECO:0000313" key="3">
    <source>
        <dbReference type="EMBL" id="EKE26131.1"/>
    </source>
</evidence>
<organism evidence="3">
    <name type="scientific">uncultured bacterium</name>
    <name type="common">gcode 4</name>
    <dbReference type="NCBI Taxonomy" id="1234023"/>
    <lineage>
        <taxon>Bacteria</taxon>
        <taxon>environmental samples</taxon>
    </lineage>
</organism>
<dbReference type="InterPro" id="IPR001296">
    <property type="entry name" value="Glyco_trans_1"/>
</dbReference>
<feature type="domain" description="Glycosyltransferase subfamily 4-like N-terminal" evidence="2">
    <location>
        <begin position="15"/>
        <end position="183"/>
    </location>
</feature>
<keyword evidence="3" id="KW-0378">Hydrolase</keyword>
<protein>
    <submittedName>
        <fullName evidence="3">HAD-superfamily hydrolase, subfamily IIB</fullName>
    </submittedName>
</protein>
<gene>
    <name evidence="3" type="ORF">ACD_4C00416G0002</name>
</gene>
<sequence length="386" mass="46675">MKIAVFTDTFYPSTNGIVTSIIAFSKELADNWNEVLIVTPYNKWIESFTYKNIEVFTIKWIPAIFYPDFKITFWFTPNLIKKIRTFKPDIIHFHTQFIIWWQAIIIWKMFKIPRIWTFHTYIADENYLKVIWLNSKIFWEMWWKYNNFFYKKIEKVIVPSTNAKIELINHWIDSKDIEIVSNPLPMISSNKEKYFLNKIKTENIVLYVWRISKEKNIDVCLESIYVVSKEVPDVLFVIVWDWPEKKDLQKLAKKIGIENNVLFLWKVPHGELLNSDIFDRAKLFLSASPSENQPLTLIEAMNFGLPIVWVDEKWVWELIEKNWFKAKNENFWELAIYIIKLLKDHDLCKKMWEESKKMSERFNLKELSKKLGNLYDKVIQEYKNKY</sequence>
<comment type="caution">
    <text evidence="3">The sequence shown here is derived from an EMBL/GenBank/DDBJ whole genome shotgun (WGS) entry which is preliminary data.</text>
</comment>
<evidence type="ECO:0000259" key="1">
    <source>
        <dbReference type="Pfam" id="PF00534"/>
    </source>
</evidence>
<accession>K2F4Z2</accession>
<feature type="domain" description="Glycosyl transferase family 1" evidence="1">
    <location>
        <begin position="194"/>
        <end position="358"/>
    </location>
</feature>
<dbReference type="PANTHER" id="PTHR45947:SF3">
    <property type="entry name" value="SULFOQUINOVOSYL TRANSFERASE SQD2"/>
    <property type="match status" value="1"/>
</dbReference>
<evidence type="ECO:0000259" key="2">
    <source>
        <dbReference type="Pfam" id="PF13439"/>
    </source>
</evidence>